<dbReference type="GO" id="GO:0003700">
    <property type="term" value="F:DNA-binding transcription factor activity"/>
    <property type="evidence" value="ECO:0007669"/>
    <property type="project" value="InterPro"/>
</dbReference>
<dbReference type="Gene3D" id="3.40.190.290">
    <property type="match status" value="1"/>
</dbReference>
<evidence type="ECO:0000313" key="7">
    <source>
        <dbReference type="Proteomes" id="UP000324324"/>
    </source>
</evidence>
<organism evidence="6 7">
    <name type="scientific">Cupriavidus cauae</name>
    <dbReference type="NCBI Taxonomy" id="2608999"/>
    <lineage>
        <taxon>Bacteria</taxon>
        <taxon>Pseudomonadati</taxon>
        <taxon>Pseudomonadota</taxon>
        <taxon>Betaproteobacteria</taxon>
        <taxon>Burkholderiales</taxon>
        <taxon>Burkholderiaceae</taxon>
        <taxon>Cupriavidus</taxon>
    </lineage>
</organism>
<comment type="similarity">
    <text evidence="1">Belongs to the LysR transcriptional regulatory family.</text>
</comment>
<dbReference type="AlphaFoldDB" id="A0A5M8B3Q2"/>
<evidence type="ECO:0000259" key="5">
    <source>
        <dbReference type="PROSITE" id="PS50931"/>
    </source>
</evidence>
<dbReference type="InterPro" id="IPR036390">
    <property type="entry name" value="WH_DNA-bd_sf"/>
</dbReference>
<protein>
    <submittedName>
        <fullName evidence="6">LysR family transcriptional regulator</fullName>
    </submittedName>
</protein>
<dbReference type="InterPro" id="IPR058163">
    <property type="entry name" value="LysR-type_TF_proteobact-type"/>
</dbReference>
<evidence type="ECO:0000313" key="6">
    <source>
        <dbReference type="EMBL" id="KAA6129692.1"/>
    </source>
</evidence>
<dbReference type="SUPFAM" id="SSF53850">
    <property type="entry name" value="Periplasmic binding protein-like II"/>
    <property type="match status" value="1"/>
</dbReference>
<sequence length="311" mass="33979">MDKQKIESLWVHLHSLVVLGDVGSYTAAATQLGISKGAMSQRIAELERAAGIPLVQRTTRSVRLTEAGQRLVDATRIPFESIERSFGDVKDMGGEPRGLVRMTAPVALGRQQIVPRLPPFLAMYPQIRVELELSDSFASLAREGFDLAVRHASRAPDTHIAWTLCRTGTVLVATRAYLRRHGTPVSPSDLTAHNCLHYFRRGEQPTWSFEPVRGGAARQSVGIRGNFAADNSEALRDAALGGLGIALVPDFTAQADLHAGKLVQVLPGWRPSGAFGDTIYAIRPYSPLLPRPVRLLVDYLREALKEGFGTQ</sequence>
<evidence type="ECO:0000256" key="4">
    <source>
        <dbReference type="ARBA" id="ARBA00023163"/>
    </source>
</evidence>
<dbReference type="PROSITE" id="PS50931">
    <property type="entry name" value="HTH_LYSR"/>
    <property type="match status" value="1"/>
</dbReference>
<keyword evidence="2" id="KW-0805">Transcription regulation</keyword>
<dbReference type="InterPro" id="IPR000847">
    <property type="entry name" value="LysR_HTH_N"/>
</dbReference>
<feature type="domain" description="HTH lysR-type" evidence="5">
    <location>
        <begin position="12"/>
        <end position="65"/>
    </location>
</feature>
<dbReference type="PANTHER" id="PTHR30537">
    <property type="entry name" value="HTH-TYPE TRANSCRIPTIONAL REGULATOR"/>
    <property type="match status" value="1"/>
</dbReference>
<dbReference type="EMBL" id="VWRN01000017">
    <property type="protein sequence ID" value="KAA6129692.1"/>
    <property type="molecule type" value="Genomic_DNA"/>
</dbReference>
<keyword evidence="3" id="KW-0238">DNA-binding</keyword>
<dbReference type="GO" id="GO:0006351">
    <property type="term" value="P:DNA-templated transcription"/>
    <property type="evidence" value="ECO:0007669"/>
    <property type="project" value="TreeGrafter"/>
</dbReference>
<comment type="caution">
    <text evidence="6">The sequence shown here is derived from an EMBL/GenBank/DDBJ whole genome shotgun (WGS) entry which is preliminary data.</text>
</comment>
<dbReference type="GO" id="GO:0043565">
    <property type="term" value="F:sequence-specific DNA binding"/>
    <property type="evidence" value="ECO:0007669"/>
    <property type="project" value="TreeGrafter"/>
</dbReference>
<dbReference type="Gene3D" id="1.10.10.10">
    <property type="entry name" value="Winged helix-like DNA-binding domain superfamily/Winged helix DNA-binding domain"/>
    <property type="match status" value="1"/>
</dbReference>
<dbReference type="SUPFAM" id="SSF46785">
    <property type="entry name" value="Winged helix' DNA-binding domain"/>
    <property type="match status" value="1"/>
</dbReference>
<evidence type="ECO:0000256" key="3">
    <source>
        <dbReference type="ARBA" id="ARBA00023125"/>
    </source>
</evidence>
<evidence type="ECO:0000256" key="1">
    <source>
        <dbReference type="ARBA" id="ARBA00009437"/>
    </source>
</evidence>
<keyword evidence="4" id="KW-0804">Transcription</keyword>
<dbReference type="CDD" id="cd08422">
    <property type="entry name" value="PBP2_CrgA_like"/>
    <property type="match status" value="1"/>
</dbReference>
<dbReference type="Proteomes" id="UP000324324">
    <property type="component" value="Unassembled WGS sequence"/>
</dbReference>
<evidence type="ECO:0000256" key="2">
    <source>
        <dbReference type="ARBA" id="ARBA00023015"/>
    </source>
</evidence>
<keyword evidence="7" id="KW-1185">Reference proteome</keyword>
<dbReference type="Pfam" id="PF00126">
    <property type="entry name" value="HTH_1"/>
    <property type="match status" value="1"/>
</dbReference>
<name>A0A5M8B3Q2_9BURK</name>
<reference evidence="6 7" key="1">
    <citation type="submission" date="2019-09" db="EMBL/GenBank/DDBJ databases">
        <title>Isolation of a novel species in the genus Cupriavidus from patients with sepsis using whole genome sequencing.</title>
        <authorList>
            <person name="Kweon O.J."/>
            <person name="Lee M.-K."/>
        </authorList>
    </citation>
    <scope>NUCLEOTIDE SEQUENCE [LARGE SCALE GENOMIC DNA]</scope>
    <source>
        <strain evidence="6 7">MKL-01</strain>
    </source>
</reference>
<proteinExistence type="inferred from homology"/>
<dbReference type="RefSeq" id="WP_150082430.1">
    <property type="nucleotide sequence ID" value="NZ_CP080294.1"/>
</dbReference>
<dbReference type="InterPro" id="IPR005119">
    <property type="entry name" value="LysR_subst-bd"/>
</dbReference>
<accession>A0A5M8B3Q2</accession>
<dbReference type="InterPro" id="IPR036388">
    <property type="entry name" value="WH-like_DNA-bd_sf"/>
</dbReference>
<dbReference type="Pfam" id="PF03466">
    <property type="entry name" value="LysR_substrate"/>
    <property type="match status" value="1"/>
</dbReference>
<dbReference type="PANTHER" id="PTHR30537:SF5">
    <property type="entry name" value="HTH-TYPE TRANSCRIPTIONAL ACTIVATOR TTDR-RELATED"/>
    <property type="match status" value="1"/>
</dbReference>
<gene>
    <name evidence="6" type="ORF">F1599_05400</name>
</gene>